<dbReference type="EMBL" id="JAJOMB010000004">
    <property type="protein sequence ID" value="MCD5311155.1"/>
    <property type="molecule type" value="Genomic_DNA"/>
</dbReference>
<sequence>MTSPIGRSDSPFARGQAASDIQHDLEFEARLDAAGNLLAKAAARLANNEHDKAQAFASRACRLPYDTYEDIHPATYWLEAELLRQLSVQIEYALDGDTRWIDRSEKLLSEVTGHAAGVLRTVLNSLLVDYAFPQPVVRRLHQLIGDGPRPFADDGTTVSVEERTQLCLDVLLVINRQLELYRIDTEADLASNQAQIDVIQARLQELEARAAAGHDT</sequence>
<dbReference type="AlphaFoldDB" id="A0A9X1SU05"/>
<keyword evidence="2" id="KW-1185">Reference proteome</keyword>
<protein>
    <submittedName>
        <fullName evidence="1">Uncharacterized protein</fullName>
    </submittedName>
</protein>
<organism evidence="1 2">
    <name type="scientific">Kineosporia babensis</name>
    <dbReference type="NCBI Taxonomy" id="499548"/>
    <lineage>
        <taxon>Bacteria</taxon>
        <taxon>Bacillati</taxon>
        <taxon>Actinomycetota</taxon>
        <taxon>Actinomycetes</taxon>
        <taxon>Kineosporiales</taxon>
        <taxon>Kineosporiaceae</taxon>
        <taxon>Kineosporia</taxon>
    </lineage>
</organism>
<proteinExistence type="predicted"/>
<reference evidence="1" key="1">
    <citation type="submission" date="2021-11" db="EMBL/GenBank/DDBJ databases">
        <title>Streptomyces corallinus and Kineosporia corallina sp. nov., two new coral-derived marine actinobacteria.</title>
        <authorList>
            <person name="Buangrab K."/>
            <person name="Sutthacheep M."/>
            <person name="Yeemin T."/>
            <person name="Harunari E."/>
            <person name="Igarashi Y."/>
            <person name="Sripreechasak P."/>
            <person name="Kanchanasin P."/>
            <person name="Tanasupawat S."/>
            <person name="Phongsopitanun W."/>
        </authorList>
    </citation>
    <scope>NUCLEOTIDE SEQUENCE</scope>
    <source>
        <strain evidence="1">JCM 31032</strain>
    </source>
</reference>
<dbReference type="Proteomes" id="UP001138997">
    <property type="component" value="Unassembled WGS sequence"/>
</dbReference>
<gene>
    <name evidence="1" type="ORF">LR394_09620</name>
</gene>
<name>A0A9X1SU05_9ACTN</name>
<comment type="caution">
    <text evidence="1">The sequence shown here is derived from an EMBL/GenBank/DDBJ whole genome shotgun (WGS) entry which is preliminary data.</text>
</comment>
<dbReference type="RefSeq" id="WP_231440333.1">
    <property type="nucleotide sequence ID" value="NZ_JAJOMB010000004.1"/>
</dbReference>
<evidence type="ECO:0000313" key="2">
    <source>
        <dbReference type="Proteomes" id="UP001138997"/>
    </source>
</evidence>
<accession>A0A9X1SU05</accession>
<evidence type="ECO:0000313" key="1">
    <source>
        <dbReference type="EMBL" id="MCD5311155.1"/>
    </source>
</evidence>